<feature type="region of interest" description="Disordered" evidence="1">
    <location>
        <begin position="294"/>
        <end position="370"/>
    </location>
</feature>
<dbReference type="AlphaFoldDB" id="A0A0B4GIM9"/>
<feature type="compositionally biased region" description="Basic and acidic residues" evidence="1">
    <location>
        <begin position="308"/>
        <end position="337"/>
    </location>
</feature>
<keyword evidence="2" id="KW-0732">Signal</keyword>
<protein>
    <submittedName>
        <fullName evidence="3">Heat-labile enterotoxin, A chain</fullName>
    </submittedName>
</protein>
<evidence type="ECO:0000313" key="3">
    <source>
        <dbReference type="EMBL" id="KID82368.1"/>
    </source>
</evidence>
<dbReference type="OrthoDB" id="4917004at2759"/>
<reference evidence="3 4" key="1">
    <citation type="journal article" date="2014" name="Proc. Natl. Acad. Sci. U.S.A.">
        <title>Trajectory and genomic determinants of fungal-pathogen speciation and host adaptation.</title>
        <authorList>
            <person name="Hu X."/>
            <person name="Xiao G."/>
            <person name="Zheng P."/>
            <person name="Shang Y."/>
            <person name="Su Y."/>
            <person name="Zhang X."/>
            <person name="Liu X."/>
            <person name="Zhan S."/>
            <person name="St Leger R.J."/>
            <person name="Wang C."/>
        </authorList>
    </citation>
    <scope>NUCLEOTIDE SEQUENCE [LARGE SCALE GENOMIC DNA]</scope>
    <source>
        <strain evidence="3 4">ARSEF 977</strain>
    </source>
</reference>
<comment type="caution">
    <text evidence="3">The sequence shown here is derived from an EMBL/GenBank/DDBJ whole genome shotgun (WGS) entry which is preliminary data.</text>
</comment>
<feature type="chain" id="PRO_5002089504" evidence="2">
    <location>
        <begin position="21"/>
        <end position="925"/>
    </location>
</feature>
<dbReference type="EMBL" id="AZNH01000090">
    <property type="protein sequence ID" value="KID82368.1"/>
    <property type="molecule type" value="Genomic_DNA"/>
</dbReference>
<sequence length="925" mass="102179">MQYGLFLALSALLCLQEASAGLVPAPSTLDNTAKDGVIQRRAPPRDPLLAAISQIDGLANWLTRAPIRNDCFFVTTAKLTGASVEDISRAVDIKVPPPKRPGDSGRDGIAVKEMVKAFDRLGLKYKVWSYNWFNDFDGRAEALAMPPKGLPKVVGVAYRRPDGSGHVVVCRLEQTYSSIPQNETNALTLSKPGTPYRRYLDYQASPQGTDVTADVRQSRIFAYFHIDPEASQVQFTNNLQAQIAAMEREATQFGEPMEVEPFYDEELALLSQGAFKNLNCQRALQTVLFKDNPNAKRSIEDGNSLQARADEDCQKAREKTEELTKEDQKAAKQETEKASNSGGEEGTAGTPKEEDTTKLPEEVKEGDLPKALDDAKGIELTQKTSDDVFTDLFSSQKMSEKAAKLGVKVEDARKRLSGYEPLTKESPKLKLSGAKLAGEGAGVALWVTGMVQAFTSHTTGLERASAVTAIIPFVGCGFSALSEADTKEGVDVVDKMMCIYADILLLTPLAPFSFVVQVFRGIMSLYKPKALPKAEEVQDNRDKRWARFLDDKVFTYFYSDDSVSKNRAFRDKLNGTLFADNLAVVSDAADFIAIANTSAKIALQAQNADKAKIQAGALDVANQIREGISPMFVRRQRDFLLKLPQRIQQETKLSLQPIAEQFNKELIEHITSEAMVREYTPLVPAVDGQSLGGEHLEDQVRGSLRAIGDHLKKTPPPLPKLFDIAYVLGQSKGMLDINPLSLIPGDFIKSRAPDLSQDDVDFYALHHALQISLLLRGKLTEDKLSKLWPSDDANTVQQLQLLLALKFGKIYDEQKVLYAKSQVGPAGTFLDDKVVRFHTHPNIPPHGRDEESMAYLGLILDLSEERIKTIPRQQEVIGFKDLGTDEKLITAMLEHAKELYVKKVDAEAVAMQDDKANDGEKDKKP</sequence>
<evidence type="ECO:0000256" key="2">
    <source>
        <dbReference type="SAM" id="SignalP"/>
    </source>
</evidence>
<dbReference type="HOGENOM" id="CLU_345144_0_0_1"/>
<evidence type="ECO:0000313" key="4">
    <source>
        <dbReference type="Proteomes" id="UP000031192"/>
    </source>
</evidence>
<evidence type="ECO:0000256" key="1">
    <source>
        <dbReference type="SAM" id="MobiDB-lite"/>
    </source>
</evidence>
<dbReference type="Proteomes" id="UP000031192">
    <property type="component" value="Unassembled WGS sequence"/>
</dbReference>
<feature type="signal peptide" evidence="2">
    <location>
        <begin position="1"/>
        <end position="20"/>
    </location>
</feature>
<feature type="compositionally biased region" description="Basic and acidic residues" evidence="1">
    <location>
        <begin position="351"/>
        <end position="370"/>
    </location>
</feature>
<organism evidence="3 4">
    <name type="scientific">Metarhizium guizhouense (strain ARSEF 977)</name>
    <dbReference type="NCBI Taxonomy" id="1276136"/>
    <lineage>
        <taxon>Eukaryota</taxon>
        <taxon>Fungi</taxon>
        <taxon>Dikarya</taxon>
        <taxon>Ascomycota</taxon>
        <taxon>Pezizomycotina</taxon>
        <taxon>Sordariomycetes</taxon>
        <taxon>Hypocreomycetidae</taxon>
        <taxon>Hypocreales</taxon>
        <taxon>Clavicipitaceae</taxon>
        <taxon>Metarhizium</taxon>
    </lineage>
</organism>
<keyword evidence="4" id="KW-1185">Reference proteome</keyword>
<proteinExistence type="predicted"/>
<accession>A0A0B4GIM9</accession>
<name>A0A0B4GIM9_METGA</name>
<dbReference type="Gene3D" id="1.10.490.40">
    <property type="entry name" value="Diphtheria toxin, translocation domain"/>
    <property type="match status" value="1"/>
</dbReference>
<gene>
    <name evidence="3" type="ORF">MGU_10308</name>
</gene>